<comment type="similarity">
    <text evidence="3 19">In the N-terminal section; belongs to the NnrE/AIBP family.</text>
</comment>
<dbReference type="SUPFAM" id="SSF64153">
    <property type="entry name" value="YjeF N-terminal domain-like"/>
    <property type="match status" value="1"/>
</dbReference>
<evidence type="ECO:0000256" key="17">
    <source>
        <dbReference type="HAMAP-Rule" id="MF_01965"/>
    </source>
</evidence>
<dbReference type="GO" id="GO:0052856">
    <property type="term" value="F:NAD(P)HX epimerase activity"/>
    <property type="evidence" value="ECO:0007669"/>
    <property type="project" value="UniProtKB-UniRule"/>
</dbReference>
<comment type="function">
    <text evidence="17">Catalyzes the dehydration of the S-form of NAD(P)HX at the expense of ADP, which is converted to AMP. Together with NAD(P)HX epimerase, which catalyzes the epimerization of the S- and R-forms, the enzyme allows the repair of both epimers of NAD(P)HX, a damaged form of NAD(P)H that is a result of enzymatic or heat-dependent hydration.</text>
</comment>
<comment type="function">
    <text evidence="18">Catalyzes the epimerization of the S- and R-forms of NAD(P)HX, a damaged form of NAD(P)H that is a result of enzymatic or heat-dependent hydration. This is a prerequisite for the S-specific NAD(P)H-hydrate dehydratase to allow the repair of both epimers of NAD(P)HX.</text>
</comment>
<keyword evidence="6 17" id="KW-0547">Nucleotide-binding</keyword>
<keyword evidence="9 18" id="KW-0630">Potassium</keyword>
<dbReference type="GO" id="GO:0046872">
    <property type="term" value="F:metal ion binding"/>
    <property type="evidence" value="ECO:0007669"/>
    <property type="project" value="UniProtKB-UniRule"/>
</dbReference>
<feature type="binding site" evidence="18">
    <location>
        <position position="159"/>
    </location>
    <ligand>
        <name>K(+)</name>
        <dbReference type="ChEBI" id="CHEBI:29103"/>
    </ligand>
</feature>
<accession>A0A9D0ZCI6</accession>
<dbReference type="Pfam" id="PF03853">
    <property type="entry name" value="YjeF_N"/>
    <property type="match status" value="1"/>
</dbReference>
<organism evidence="22 23">
    <name type="scientific">Candidatus Onthenecus intestinigallinarum</name>
    <dbReference type="NCBI Taxonomy" id="2840875"/>
    <lineage>
        <taxon>Bacteria</taxon>
        <taxon>Bacillati</taxon>
        <taxon>Bacillota</taxon>
        <taxon>Clostridia</taxon>
        <taxon>Eubacteriales</taxon>
        <taxon>Candidatus Onthenecus</taxon>
    </lineage>
</organism>
<dbReference type="PANTHER" id="PTHR12592">
    <property type="entry name" value="ATP-DEPENDENT (S)-NAD(P)H-HYDRATE DEHYDRATASE FAMILY MEMBER"/>
    <property type="match status" value="1"/>
</dbReference>
<dbReference type="AlphaFoldDB" id="A0A9D0ZCI6"/>
<dbReference type="InterPro" id="IPR000631">
    <property type="entry name" value="CARKD"/>
</dbReference>
<dbReference type="InterPro" id="IPR004443">
    <property type="entry name" value="YjeF_N_dom"/>
</dbReference>
<keyword evidence="10 17" id="KW-0520">NAD</keyword>
<keyword evidence="13" id="KW-0511">Multifunctional enzyme</keyword>
<dbReference type="EC" id="4.2.1.136" evidence="19"/>
<dbReference type="PROSITE" id="PS51383">
    <property type="entry name" value="YJEF_C_3"/>
    <property type="match status" value="1"/>
</dbReference>
<feature type="binding site" evidence="18">
    <location>
        <position position="123"/>
    </location>
    <ligand>
        <name>K(+)</name>
        <dbReference type="ChEBI" id="CHEBI:29103"/>
    </ligand>
</feature>
<keyword evidence="5 18" id="KW-0479">Metal-binding</keyword>
<comment type="similarity">
    <text evidence="18">Belongs to the NnrE/AIBP family.</text>
</comment>
<feature type="binding site" evidence="17">
    <location>
        <position position="371"/>
    </location>
    <ligand>
        <name>(6S)-NADPHX</name>
        <dbReference type="ChEBI" id="CHEBI:64076"/>
    </ligand>
</feature>
<comment type="subunit">
    <text evidence="17">Homotetramer.</text>
</comment>
<evidence type="ECO:0000259" key="20">
    <source>
        <dbReference type="PROSITE" id="PS51383"/>
    </source>
</evidence>
<evidence type="ECO:0000256" key="2">
    <source>
        <dbReference type="ARBA" id="ARBA00000909"/>
    </source>
</evidence>
<evidence type="ECO:0000256" key="10">
    <source>
        <dbReference type="ARBA" id="ARBA00023027"/>
    </source>
</evidence>
<evidence type="ECO:0000256" key="14">
    <source>
        <dbReference type="ARBA" id="ARBA00025153"/>
    </source>
</evidence>
<dbReference type="PROSITE" id="PS01050">
    <property type="entry name" value="YJEF_C_2"/>
    <property type="match status" value="1"/>
</dbReference>
<protein>
    <recommendedName>
        <fullName evidence="19">Bifunctional NAD(P)H-hydrate repair enzyme</fullName>
    </recommendedName>
    <alternativeName>
        <fullName evidence="19">Nicotinamide nucleotide repair protein</fullName>
    </alternativeName>
    <domain>
        <recommendedName>
            <fullName evidence="19">ADP-dependent (S)-NAD(P)H-hydrate dehydratase</fullName>
            <ecNumber evidence="19">4.2.1.136</ecNumber>
        </recommendedName>
        <alternativeName>
            <fullName evidence="19">ADP-dependent NAD(P)HX dehydratase</fullName>
        </alternativeName>
    </domain>
    <domain>
        <recommendedName>
            <fullName evidence="19">NAD(P)H-hydrate epimerase</fullName>
            <ecNumber evidence="19">5.1.99.6</ecNumber>
        </recommendedName>
    </domain>
</protein>
<comment type="similarity">
    <text evidence="17">Belongs to the NnrD/CARKD family.</text>
</comment>
<name>A0A9D0ZCI6_9FIRM</name>
<dbReference type="InterPro" id="IPR017953">
    <property type="entry name" value="Carbohydrate_kinase_pred_CS"/>
</dbReference>
<feature type="binding site" evidence="17">
    <location>
        <position position="437"/>
    </location>
    <ligand>
        <name>(6S)-NADPHX</name>
        <dbReference type="ChEBI" id="CHEBI:64076"/>
    </ligand>
</feature>
<dbReference type="GO" id="GO:0005524">
    <property type="term" value="F:ATP binding"/>
    <property type="evidence" value="ECO:0007669"/>
    <property type="project" value="UniProtKB-UniRule"/>
</dbReference>
<feature type="binding site" evidence="18">
    <location>
        <position position="156"/>
    </location>
    <ligand>
        <name>(6S)-NADPHX</name>
        <dbReference type="ChEBI" id="CHEBI:64076"/>
    </ligand>
</feature>
<feature type="binding site" evidence="17">
    <location>
        <position position="324"/>
    </location>
    <ligand>
        <name>(6S)-NADPHX</name>
        <dbReference type="ChEBI" id="CHEBI:64076"/>
    </ligand>
</feature>
<evidence type="ECO:0000256" key="4">
    <source>
        <dbReference type="ARBA" id="ARBA00009524"/>
    </source>
</evidence>
<comment type="cofactor">
    <cofactor evidence="18 19">
        <name>K(+)</name>
        <dbReference type="ChEBI" id="CHEBI:29103"/>
    </cofactor>
    <text evidence="18 19">Binds 1 potassium ion per subunit.</text>
</comment>
<evidence type="ECO:0000256" key="13">
    <source>
        <dbReference type="ARBA" id="ARBA00023268"/>
    </source>
</evidence>
<sequence length="489" mass="48789">MRRAIFPADMRAMERTFMQRTGYPSLLLMEHAAQAVVQALLRHVAQDARVAFACGAGGNGGDGYAAARLWRQAGGEAVCVCAAPPEALSGDAAVNAGLCRALGIPLLTAEDPGALTGAAAIVDALFGTGLARPVEGVHAALIGRINASGLPVVSADIPSGIDGATGRVLGCAVQAAETVTFHRPKPGHLLFPGRALTGDLTVADIGIPPQLDGAPGPDVLEDADLRLPARAQDAHKGTCGHLLIVAGSRGMAGAAVLCAQGALRAGAGLVTAACAQEVLPVLQAQAFCAMAAALPTRDGALAPEAGGPLGELMRGKQALCVGPGLSQRPGVLEAIRPALESDLPKVIDADALNLMASSGLRPGANTAVTPHPGEAARLLGVPVGEVTDDPAGAARTLSQRLGAVVLLKGGTTVIAHDGGMAFMAQGTPALATGGSGDVLAGVLGALLCQGLEPAEAARMAALWHARAGRRAEAALGTRQVTALDVAGCL</sequence>
<comment type="catalytic activity">
    <reaction evidence="1 18 19">
        <text>(6R)-NADHX = (6S)-NADHX</text>
        <dbReference type="Rhea" id="RHEA:32215"/>
        <dbReference type="ChEBI" id="CHEBI:64074"/>
        <dbReference type="ChEBI" id="CHEBI:64075"/>
        <dbReference type="EC" id="5.1.99.6"/>
    </reaction>
</comment>
<evidence type="ECO:0000256" key="9">
    <source>
        <dbReference type="ARBA" id="ARBA00022958"/>
    </source>
</evidence>
<comment type="catalytic activity">
    <reaction evidence="2 18 19">
        <text>(6R)-NADPHX = (6S)-NADPHX</text>
        <dbReference type="Rhea" id="RHEA:32227"/>
        <dbReference type="ChEBI" id="CHEBI:64076"/>
        <dbReference type="ChEBI" id="CHEBI:64077"/>
        <dbReference type="EC" id="5.1.99.6"/>
    </reaction>
</comment>
<keyword evidence="11 18" id="KW-0413">Isomerase</keyword>
<feature type="binding site" evidence="18">
    <location>
        <position position="59"/>
    </location>
    <ligand>
        <name>K(+)</name>
        <dbReference type="ChEBI" id="CHEBI:29103"/>
    </ligand>
</feature>
<dbReference type="NCBIfam" id="TIGR00196">
    <property type="entry name" value="yjeF_cterm"/>
    <property type="match status" value="1"/>
</dbReference>
<dbReference type="CDD" id="cd01171">
    <property type="entry name" value="YXKO-related"/>
    <property type="match status" value="1"/>
</dbReference>
<evidence type="ECO:0000256" key="15">
    <source>
        <dbReference type="ARBA" id="ARBA00048238"/>
    </source>
</evidence>
<evidence type="ECO:0000313" key="23">
    <source>
        <dbReference type="Proteomes" id="UP000886887"/>
    </source>
</evidence>
<evidence type="ECO:0000256" key="18">
    <source>
        <dbReference type="HAMAP-Rule" id="MF_01966"/>
    </source>
</evidence>
<dbReference type="SUPFAM" id="SSF53613">
    <property type="entry name" value="Ribokinase-like"/>
    <property type="match status" value="1"/>
</dbReference>
<evidence type="ECO:0000256" key="3">
    <source>
        <dbReference type="ARBA" id="ARBA00006001"/>
    </source>
</evidence>
<feature type="domain" description="YjeF N-terminal" evidence="21">
    <location>
        <begin position="10"/>
        <end position="213"/>
    </location>
</feature>
<keyword evidence="12 17" id="KW-0456">Lyase</keyword>
<keyword evidence="7 17" id="KW-0067">ATP-binding</keyword>
<evidence type="ECO:0000256" key="19">
    <source>
        <dbReference type="PIRNR" id="PIRNR017184"/>
    </source>
</evidence>
<evidence type="ECO:0000256" key="8">
    <source>
        <dbReference type="ARBA" id="ARBA00022857"/>
    </source>
</evidence>
<dbReference type="Gene3D" id="3.40.1190.20">
    <property type="match status" value="1"/>
</dbReference>
<dbReference type="GO" id="GO:0110051">
    <property type="term" value="P:metabolite repair"/>
    <property type="evidence" value="ECO:0007669"/>
    <property type="project" value="TreeGrafter"/>
</dbReference>
<evidence type="ECO:0000256" key="6">
    <source>
        <dbReference type="ARBA" id="ARBA00022741"/>
    </source>
</evidence>
<dbReference type="EC" id="5.1.99.6" evidence="19"/>
<feature type="binding site" evidence="18">
    <location>
        <begin position="58"/>
        <end position="62"/>
    </location>
    <ligand>
        <name>(6S)-NADPHX</name>
        <dbReference type="ChEBI" id="CHEBI:64076"/>
    </ligand>
</feature>
<dbReference type="HAMAP" id="MF_01965">
    <property type="entry name" value="NADHX_dehydratase"/>
    <property type="match status" value="1"/>
</dbReference>
<comment type="function">
    <text evidence="14 19">Bifunctional enzyme that catalyzes the epimerization of the S- and R-forms of NAD(P)HX and the dehydration of the S-form of NAD(P)HX at the expense of ADP, which is converted to AMP. This allows the repair of both epimers of NAD(P)HX, a damaged form of NAD(P)H that is a result of enzymatic or heat-dependent hydration.</text>
</comment>
<feature type="binding site" evidence="17">
    <location>
        <position position="254"/>
    </location>
    <ligand>
        <name>(6S)-NADPHX</name>
        <dbReference type="ChEBI" id="CHEBI:64076"/>
    </ligand>
</feature>
<dbReference type="Gene3D" id="3.40.50.10260">
    <property type="entry name" value="YjeF N-terminal domain"/>
    <property type="match status" value="1"/>
</dbReference>
<comment type="catalytic activity">
    <reaction evidence="15 17 19">
        <text>(6S)-NADHX + ADP = AMP + phosphate + NADH + H(+)</text>
        <dbReference type="Rhea" id="RHEA:32223"/>
        <dbReference type="ChEBI" id="CHEBI:15378"/>
        <dbReference type="ChEBI" id="CHEBI:43474"/>
        <dbReference type="ChEBI" id="CHEBI:57945"/>
        <dbReference type="ChEBI" id="CHEBI:64074"/>
        <dbReference type="ChEBI" id="CHEBI:456215"/>
        <dbReference type="ChEBI" id="CHEBI:456216"/>
        <dbReference type="EC" id="4.2.1.136"/>
    </reaction>
</comment>
<evidence type="ECO:0000313" key="22">
    <source>
        <dbReference type="EMBL" id="HIQ72706.1"/>
    </source>
</evidence>
<reference evidence="22" key="2">
    <citation type="journal article" date="2021" name="PeerJ">
        <title>Extensive microbial diversity within the chicken gut microbiome revealed by metagenomics and culture.</title>
        <authorList>
            <person name="Gilroy R."/>
            <person name="Ravi A."/>
            <person name="Getino M."/>
            <person name="Pursley I."/>
            <person name="Horton D.L."/>
            <person name="Alikhan N.F."/>
            <person name="Baker D."/>
            <person name="Gharbi K."/>
            <person name="Hall N."/>
            <person name="Watson M."/>
            <person name="Adriaenssens E.M."/>
            <person name="Foster-Nyarko E."/>
            <person name="Jarju S."/>
            <person name="Secka A."/>
            <person name="Antonio M."/>
            <person name="Oren A."/>
            <person name="Chaudhuri R.R."/>
            <person name="La Ragione R."/>
            <person name="Hildebrand F."/>
            <person name="Pallen M.J."/>
        </authorList>
    </citation>
    <scope>NUCLEOTIDE SEQUENCE</scope>
    <source>
        <strain evidence="22">ChiSxjej2B14-6234</strain>
    </source>
</reference>
<dbReference type="InterPro" id="IPR036652">
    <property type="entry name" value="YjeF_N_dom_sf"/>
</dbReference>
<dbReference type="InterPro" id="IPR029056">
    <property type="entry name" value="Ribokinase-like"/>
</dbReference>
<dbReference type="NCBIfam" id="TIGR00197">
    <property type="entry name" value="yjeF_nterm"/>
    <property type="match status" value="1"/>
</dbReference>
<dbReference type="GO" id="GO:0052855">
    <property type="term" value="F:ADP-dependent NAD(P)H-hydrate dehydratase activity"/>
    <property type="evidence" value="ECO:0007669"/>
    <property type="project" value="UniProtKB-UniRule"/>
</dbReference>
<dbReference type="Pfam" id="PF01256">
    <property type="entry name" value="Carb_kinase"/>
    <property type="match status" value="1"/>
</dbReference>
<comment type="cofactor">
    <cofactor evidence="17">
        <name>Mg(2+)</name>
        <dbReference type="ChEBI" id="CHEBI:18420"/>
    </cofactor>
</comment>
<feature type="binding site" evidence="17">
    <location>
        <position position="436"/>
    </location>
    <ligand>
        <name>AMP</name>
        <dbReference type="ChEBI" id="CHEBI:456215"/>
    </ligand>
</feature>
<dbReference type="Proteomes" id="UP000886887">
    <property type="component" value="Unassembled WGS sequence"/>
</dbReference>
<dbReference type="EMBL" id="DVFJ01000037">
    <property type="protein sequence ID" value="HIQ72706.1"/>
    <property type="molecule type" value="Genomic_DNA"/>
</dbReference>
<comment type="similarity">
    <text evidence="4 19">In the C-terminal section; belongs to the NnrD/CARKD family.</text>
</comment>
<dbReference type="PIRSF" id="PIRSF017184">
    <property type="entry name" value="Nnr"/>
    <property type="match status" value="1"/>
</dbReference>
<feature type="binding site" evidence="17">
    <location>
        <begin position="408"/>
        <end position="412"/>
    </location>
    <ligand>
        <name>AMP</name>
        <dbReference type="ChEBI" id="CHEBI:456215"/>
    </ligand>
</feature>
<comment type="caution">
    <text evidence="18">Lacks conserved residue(s) required for the propagation of feature annotation.</text>
</comment>
<evidence type="ECO:0000256" key="11">
    <source>
        <dbReference type="ARBA" id="ARBA00023235"/>
    </source>
</evidence>
<comment type="caution">
    <text evidence="22">The sequence shown here is derived from an EMBL/GenBank/DDBJ whole genome shotgun (WGS) entry which is preliminary data.</text>
</comment>
<feature type="domain" description="YjeF C-terminal" evidence="20">
    <location>
        <begin position="219"/>
        <end position="489"/>
    </location>
</feature>
<feature type="binding site" evidence="18">
    <location>
        <begin position="127"/>
        <end position="133"/>
    </location>
    <ligand>
        <name>(6S)-NADPHX</name>
        <dbReference type="ChEBI" id="CHEBI:64076"/>
    </ligand>
</feature>
<evidence type="ECO:0000256" key="12">
    <source>
        <dbReference type="ARBA" id="ARBA00023239"/>
    </source>
</evidence>
<dbReference type="PROSITE" id="PS51385">
    <property type="entry name" value="YJEF_N"/>
    <property type="match status" value="1"/>
</dbReference>
<comment type="catalytic activity">
    <reaction evidence="16 17 19">
        <text>(6S)-NADPHX + ADP = AMP + phosphate + NADPH + H(+)</text>
        <dbReference type="Rhea" id="RHEA:32235"/>
        <dbReference type="ChEBI" id="CHEBI:15378"/>
        <dbReference type="ChEBI" id="CHEBI:43474"/>
        <dbReference type="ChEBI" id="CHEBI:57783"/>
        <dbReference type="ChEBI" id="CHEBI:64076"/>
        <dbReference type="ChEBI" id="CHEBI:456215"/>
        <dbReference type="ChEBI" id="CHEBI:456216"/>
        <dbReference type="EC" id="4.2.1.136"/>
    </reaction>
</comment>
<dbReference type="PANTHER" id="PTHR12592:SF0">
    <property type="entry name" value="ATP-DEPENDENT (S)-NAD(P)H-HYDRATE DEHYDRATASE"/>
    <property type="match status" value="1"/>
</dbReference>
<keyword evidence="8 17" id="KW-0521">NADP</keyword>
<proteinExistence type="inferred from homology"/>
<evidence type="ECO:0000256" key="5">
    <source>
        <dbReference type="ARBA" id="ARBA00022723"/>
    </source>
</evidence>
<dbReference type="InterPro" id="IPR030677">
    <property type="entry name" value="Nnr"/>
</dbReference>
<gene>
    <name evidence="18" type="primary">nnrE</name>
    <name evidence="17" type="synonym">nnrD</name>
    <name evidence="22" type="ORF">IAB73_10925</name>
</gene>
<dbReference type="HAMAP" id="MF_01966">
    <property type="entry name" value="NADHX_epimerase"/>
    <property type="match status" value="1"/>
</dbReference>
<evidence type="ECO:0000259" key="21">
    <source>
        <dbReference type="PROSITE" id="PS51385"/>
    </source>
</evidence>
<evidence type="ECO:0000256" key="16">
    <source>
        <dbReference type="ARBA" id="ARBA00049209"/>
    </source>
</evidence>
<evidence type="ECO:0000256" key="1">
    <source>
        <dbReference type="ARBA" id="ARBA00000013"/>
    </source>
</evidence>
<dbReference type="GO" id="GO:0046496">
    <property type="term" value="P:nicotinamide nucleotide metabolic process"/>
    <property type="evidence" value="ECO:0007669"/>
    <property type="project" value="UniProtKB-UniRule"/>
</dbReference>
<reference evidence="22" key="1">
    <citation type="submission" date="2020-10" db="EMBL/GenBank/DDBJ databases">
        <authorList>
            <person name="Gilroy R."/>
        </authorList>
    </citation>
    <scope>NUCLEOTIDE SEQUENCE</scope>
    <source>
        <strain evidence="22">ChiSxjej2B14-6234</strain>
    </source>
</reference>
<evidence type="ECO:0000256" key="7">
    <source>
        <dbReference type="ARBA" id="ARBA00022840"/>
    </source>
</evidence>